<dbReference type="EMBL" id="KB446563">
    <property type="protein sequence ID" value="EME78919.1"/>
    <property type="molecule type" value="Genomic_DNA"/>
</dbReference>
<dbReference type="HOGENOM" id="CLU_987409_0_0_1"/>
<evidence type="ECO:0000313" key="2">
    <source>
        <dbReference type="Proteomes" id="UP000016932"/>
    </source>
</evidence>
<proteinExistence type="predicted"/>
<reference evidence="1 2" key="1">
    <citation type="journal article" date="2012" name="PLoS Pathog.">
        <title>Diverse lifestyles and strategies of plant pathogenesis encoded in the genomes of eighteen Dothideomycetes fungi.</title>
        <authorList>
            <person name="Ohm R.A."/>
            <person name="Feau N."/>
            <person name="Henrissat B."/>
            <person name="Schoch C.L."/>
            <person name="Horwitz B.A."/>
            <person name="Barry K.W."/>
            <person name="Condon B.J."/>
            <person name="Copeland A.C."/>
            <person name="Dhillon B."/>
            <person name="Glaser F."/>
            <person name="Hesse C.N."/>
            <person name="Kosti I."/>
            <person name="LaButti K."/>
            <person name="Lindquist E.A."/>
            <person name="Lucas S."/>
            <person name="Salamov A.A."/>
            <person name="Bradshaw R.E."/>
            <person name="Ciuffetti L."/>
            <person name="Hamelin R.C."/>
            <person name="Kema G.H.J."/>
            <person name="Lawrence C."/>
            <person name="Scott J.A."/>
            <person name="Spatafora J.W."/>
            <person name="Turgeon B.G."/>
            <person name="de Wit P.J.G.M."/>
            <person name="Zhong S."/>
            <person name="Goodwin S.B."/>
            <person name="Grigoriev I.V."/>
        </authorList>
    </citation>
    <scope>NUCLEOTIDE SEQUENCE [LARGE SCALE GENOMIC DNA]</scope>
    <source>
        <strain evidence="1 2">CIRAD86</strain>
    </source>
</reference>
<dbReference type="Proteomes" id="UP000016932">
    <property type="component" value="Unassembled WGS sequence"/>
</dbReference>
<protein>
    <submittedName>
        <fullName evidence="1">Uncharacterized protein</fullName>
    </submittedName>
</protein>
<dbReference type="KEGG" id="pfj:MYCFIDRAFT_179002"/>
<dbReference type="VEuPathDB" id="FungiDB:MYCFIDRAFT_179002"/>
<keyword evidence="2" id="KW-1185">Reference proteome</keyword>
<dbReference type="GeneID" id="19334035"/>
<accession>M2ZIH5</accession>
<evidence type="ECO:0000313" key="1">
    <source>
        <dbReference type="EMBL" id="EME78919.1"/>
    </source>
</evidence>
<sequence length="282" mass="31848">MTLGLDHVGFHEMQEVEMIKIDILRTMLHLHHQRGPFNFEEFQSNIRGASVKDPIHCTHNNKHNTTSARVRPNGHQEAAKTLCSRLHRSPLASLKRTYTSKPPGRGSTRYDMRPCLQDMFIASRSLYSTIQLNDSSTSLRLLSQAACLWTCKLSNHADKLRDCKASDPETRYSYICIKEAALSAMLFAMRVGGGKYPANIPDHNAPGFINEDQKQRFEETAKGDALLDENEEGKGHEMSFRGKPNQHVTGELSIQRARAAFYSSQCASTIRKSSLRSLWERG</sequence>
<name>M2ZIH5_PSEFD</name>
<dbReference type="RefSeq" id="XP_007931164.1">
    <property type="nucleotide sequence ID" value="XM_007932973.1"/>
</dbReference>
<organism evidence="1 2">
    <name type="scientific">Pseudocercospora fijiensis (strain CIRAD86)</name>
    <name type="common">Black leaf streak disease fungus</name>
    <name type="synonym">Mycosphaerella fijiensis</name>
    <dbReference type="NCBI Taxonomy" id="383855"/>
    <lineage>
        <taxon>Eukaryota</taxon>
        <taxon>Fungi</taxon>
        <taxon>Dikarya</taxon>
        <taxon>Ascomycota</taxon>
        <taxon>Pezizomycotina</taxon>
        <taxon>Dothideomycetes</taxon>
        <taxon>Dothideomycetidae</taxon>
        <taxon>Mycosphaerellales</taxon>
        <taxon>Mycosphaerellaceae</taxon>
        <taxon>Pseudocercospora</taxon>
    </lineage>
</organism>
<gene>
    <name evidence="1" type="ORF">MYCFIDRAFT_179002</name>
</gene>
<dbReference type="AlphaFoldDB" id="M2ZIH5"/>